<feature type="transmembrane region" description="Helical" evidence="9">
    <location>
        <begin position="312"/>
        <end position="333"/>
    </location>
</feature>
<dbReference type="PROSITE" id="PS51105">
    <property type="entry name" value="PTS_EIIC_TYPE_3"/>
    <property type="match status" value="1"/>
</dbReference>
<evidence type="ECO:0000313" key="12">
    <source>
        <dbReference type="EMBL" id="PIO96703.1"/>
    </source>
</evidence>
<keyword evidence="6 9" id="KW-1133">Transmembrane helix</keyword>
<dbReference type="Pfam" id="PF00563">
    <property type="entry name" value="EAL"/>
    <property type="match status" value="1"/>
</dbReference>
<protein>
    <recommendedName>
        <fullName evidence="14">PTS lactose transporter subunit IIC</fullName>
    </recommendedName>
</protein>
<evidence type="ECO:0008006" key="14">
    <source>
        <dbReference type="Google" id="ProtNLM"/>
    </source>
</evidence>
<keyword evidence="7 9" id="KW-0472">Membrane</keyword>
<dbReference type="EMBL" id="NQVN01000027">
    <property type="protein sequence ID" value="PIO96703.1"/>
    <property type="molecule type" value="Genomic_DNA"/>
</dbReference>
<reference evidence="12 13" key="1">
    <citation type="submission" date="2017-08" db="EMBL/GenBank/DDBJ databases">
        <title>Pleomorphomonas carboxidotrophicus sp. nov., a new mesophilic hydrogenogenic carboxidotroph.</title>
        <authorList>
            <person name="Esquivel-Elizondo S."/>
            <person name="Krajmalnik-Brown R."/>
            <person name="Maldonado J."/>
        </authorList>
    </citation>
    <scope>NUCLEOTIDE SEQUENCE [LARGE SCALE GENOMIC DNA]</scope>
    <source>
        <strain evidence="12 13">SVCO-16</strain>
    </source>
</reference>
<dbReference type="AlphaFoldDB" id="A0A2G9WPU7"/>
<dbReference type="PROSITE" id="PS50883">
    <property type="entry name" value="EAL"/>
    <property type="match status" value="1"/>
</dbReference>
<dbReference type="GO" id="GO:0008982">
    <property type="term" value="F:protein-N(PI)-phosphohistidine-sugar phosphotransferase activity"/>
    <property type="evidence" value="ECO:0007669"/>
    <property type="project" value="InterPro"/>
</dbReference>
<organism evidence="12 13">
    <name type="scientific">Pleomorphomonas carboxyditropha</name>
    <dbReference type="NCBI Taxonomy" id="2023338"/>
    <lineage>
        <taxon>Bacteria</taxon>
        <taxon>Pseudomonadati</taxon>
        <taxon>Pseudomonadota</taxon>
        <taxon>Alphaproteobacteria</taxon>
        <taxon>Hyphomicrobiales</taxon>
        <taxon>Pleomorphomonadaceae</taxon>
        <taxon>Pleomorphomonas</taxon>
    </lineage>
</organism>
<evidence type="ECO:0000256" key="9">
    <source>
        <dbReference type="SAM" id="Phobius"/>
    </source>
</evidence>
<dbReference type="PANTHER" id="PTHR33121:SF70">
    <property type="entry name" value="SIGNALING PROTEIN YKOW"/>
    <property type="match status" value="1"/>
</dbReference>
<dbReference type="SUPFAM" id="SSF141868">
    <property type="entry name" value="EAL domain-like"/>
    <property type="match status" value="1"/>
</dbReference>
<dbReference type="InterPro" id="IPR001633">
    <property type="entry name" value="EAL_dom"/>
</dbReference>
<keyword evidence="2" id="KW-0813">Transport</keyword>
<evidence type="ECO:0000256" key="7">
    <source>
        <dbReference type="ARBA" id="ARBA00023136"/>
    </source>
</evidence>
<keyword evidence="13" id="KW-1185">Reference proteome</keyword>
<name>A0A2G9WPU7_9HYPH</name>
<evidence type="ECO:0000256" key="2">
    <source>
        <dbReference type="ARBA" id="ARBA00022448"/>
    </source>
</evidence>
<dbReference type="InterPro" id="IPR050706">
    <property type="entry name" value="Cyclic-di-GMP_PDE-like"/>
</dbReference>
<keyword evidence="5 9" id="KW-0812">Transmembrane</keyword>
<dbReference type="Gene3D" id="3.20.20.450">
    <property type="entry name" value="EAL domain"/>
    <property type="match status" value="1"/>
</dbReference>
<dbReference type="SMART" id="SM00052">
    <property type="entry name" value="EAL"/>
    <property type="match status" value="1"/>
</dbReference>
<evidence type="ECO:0000256" key="4">
    <source>
        <dbReference type="ARBA" id="ARBA00022597"/>
    </source>
</evidence>
<keyword evidence="4" id="KW-0762">Sugar transport</keyword>
<feature type="domain" description="EAL" evidence="10">
    <location>
        <begin position="484"/>
        <end position="738"/>
    </location>
</feature>
<dbReference type="GO" id="GO:0005886">
    <property type="term" value="C:plasma membrane"/>
    <property type="evidence" value="ECO:0007669"/>
    <property type="project" value="UniProtKB-SubCell"/>
</dbReference>
<evidence type="ECO:0000259" key="10">
    <source>
        <dbReference type="PROSITE" id="PS50883"/>
    </source>
</evidence>
<dbReference type="CDD" id="cd01948">
    <property type="entry name" value="EAL"/>
    <property type="match status" value="1"/>
</dbReference>
<evidence type="ECO:0000313" key="13">
    <source>
        <dbReference type="Proteomes" id="UP000231070"/>
    </source>
</evidence>
<comment type="subcellular location">
    <subcellularLocation>
        <location evidence="1">Cell membrane</location>
        <topology evidence="1">Multi-pass membrane protein</topology>
    </subcellularLocation>
</comment>
<evidence type="ECO:0000256" key="5">
    <source>
        <dbReference type="ARBA" id="ARBA00022692"/>
    </source>
</evidence>
<feature type="transmembrane region" description="Helical" evidence="9">
    <location>
        <begin position="173"/>
        <end position="192"/>
    </location>
</feature>
<dbReference type="InterPro" id="IPR003352">
    <property type="entry name" value="PTS_EIIC"/>
</dbReference>
<proteinExistence type="predicted"/>
<dbReference type="InterPro" id="IPR035919">
    <property type="entry name" value="EAL_sf"/>
</dbReference>
<accession>A0A2G9WPU7</accession>
<feature type="transmembrane region" description="Helical" evidence="9">
    <location>
        <begin position="62"/>
        <end position="79"/>
    </location>
</feature>
<feature type="transmembrane region" description="Helical" evidence="9">
    <location>
        <begin position="345"/>
        <end position="367"/>
    </location>
</feature>
<evidence type="ECO:0000256" key="8">
    <source>
        <dbReference type="SAM" id="MobiDB-lite"/>
    </source>
</evidence>
<keyword evidence="3" id="KW-1003">Cell membrane</keyword>
<sequence length="742" mass="77932">MAVEPIAGEKQVRSAETQPGAASASAVPGPDNTRSPGRQSLPVIEMMGRFAAWPPMTALRRALLLSLPLVLVGAFAHFIDALASFPFAVAFPAELIEVVRAVCGAIVGATFGLVALVAVIGFSYSLAAETGRRADPHPVNPVSAAVVALSCFFIVVAPDTLDGWKEALSSARGLPAALVVAAGASGLFLFLARRPRFRLRLRGFGADPLVGDLLSILPAAAATVAVFALIRQAQVGLGGADLTTALSAALSAPFANAEPSAPLVAGYSLMSQVIWFLGGHGANMMGPVLERIVASAGGHAGGPAGVVTWNFFSVYAGLGGSGSTLCLIVALLFADREPSARRLAWLSLLPALINVNEPLVFGLPLILNPIYAVPFILTPVVLSLLGYFATIVGFVPVAGQAVPWTMPPLVSGYLATGSSAGTVVQLMALATGTLIYLPFVRIAARLRRAANAEAMKTLLDASEADEAVQGYRLIGLPGPAGRFAGALASDLGEALGAADQIYLQYQPQVCVDEQRVFGVEALLRWDHEIYGPIPPSVTVALAEDMGVVDRLGERVLRMACRQRAAWGDAVPSDLIVSVNVSPRQLQAADFDRTIFRILAEEGLKPSLLELEITESTSLAPAVQALGALLRLRNAGVRIALDDFGMGHTSLHYLRELPLDTLKIDRSLTFTSQGDLNEHVIRSIVALSRTLGLRAVVEGIEQPEQLPRFIDLGCGRFQGYLFSRPLGSGPCLDYIRANAGAAA</sequence>
<evidence type="ECO:0000256" key="3">
    <source>
        <dbReference type="ARBA" id="ARBA00022475"/>
    </source>
</evidence>
<dbReference type="Proteomes" id="UP000231070">
    <property type="component" value="Unassembled WGS sequence"/>
</dbReference>
<feature type="transmembrane region" description="Helical" evidence="9">
    <location>
        <begin position="410"/>
        <end position="437"/>
    </location>
</feature>
<evidence type="ECO:0000259" key="11">
    <source>
        <dbReference type="PROSITE" id="PS51105"/>
    </source>
</evidence>
<evidence type="ECO:0000256" key="6">
    <source>
        <dbReference type="ARBA" id="ARBA00022989"/>
    </source>
</evidence>
<feature type="transmembrane region" description="Helical" evidence="9">
    <location>
        <begin position="373"/>
        <end position="398"/>
    </location>
</feature>
<dbReference type="PANTHER" id="PTHR33121">
    <property type="entry name" value="CYCLIC DI-GMP PHOSPHODIESTERASE PDEF"/>
    <property type="match status" value="1"/>
</dbReference>
<comment type="caution">
    <text evidence="12">The sequence shown here is derived from an EMBL/GenBank/DDBJ whole genome shotgun (WGS) entry which is preliminary data.</text>
</comment>
<feature type="transmembrane region" description="Helical" evidence="9">
    <location>
        <begin position="99"/>
        <end position="127"/>
    </location>
</feature>
<dbReference type="GO" id="GO:0071111">
    <property type="term" value="F:cyclic-guanylate-specific phosphodiesterase activity"/>
    <property type="evidence" value="ECO:0007669"/>
    <property type="project" value="InterPro"/>
</dbReference>
<feature type="region of interest" description="Disordered" evidence="8">
    <location>
        <begin position="1"/>
        <end position="38"/>
    </location>
</feature>
<dbReference type="OrthoDB" id="7673416at2"/>
<feature type="domain" description="PTS EIIC type-3" evidence="11">
    <location>
        <begin position="39"/>
        <end position="439"/>
    </location>
</feature>
<feature type="transmembrane region" description="Helical" evidence="9">
    <location>
        <begin position="213"/>
        <end position="230"/>
    </location>
</feature>
<dbReference type="InterPro" id="IPR004501">
    <property type="entry name" value="PTS_EIIC_3"/>
</dbReference>
<evidence type="ECO:0000256" key="1">
    <source>
        <dbReference type="ARBA" id="ARBA00004651"/>
    </source>
</evidence>
<dbReference type="GO" id="GO:0009401">
    <property type="term" value="P:phosphoenolpyruvate-dependent sugar phosphotransferase system"/>
    <property type="evidence" value="ECO:0007669"/>
    <property type="project" value="InterPro"/>
</dbReference>
<dbReference type="Pfam" id="PF02378">
    <property type="entry name" value="PTS_EIIC"/>
    <property type="match status" value="1"/>
</dbReference>
<gene>
    <name evidence="12" type="ORF">CJ014_23980</name>
</gene>
<feature type="transmembrane region" description="Helical" evidence="9">
    <location>
        <begin position="139"/>
        <end position="161"/>
    </location>
</feature>